<dbReference type="EMBL" id="LGST01000050">
    <property type="protein sequence ID" value="KND96780.1"/>
    <property type="molecule type" value="Genomic_DNA"/>
</dbReference>
<dbReference type="VEuPathDB" id="FungiDB:QG37_06895"/>
<sequence>MLKLPLILPAVDEHTIMEKKKKKKIKKHVRA</sequence>
<evidence type="ECO:0000313" key="1">
    <source>
        <dbReference type="EMBL" id="KND96780.1"/>
    </source>
</evidence>
<reference evidence="2" key="1">
    <citation type="journal article" date="2015" name="BMC Genomics">
        <title>Draft genome of a commonly misdiagnosed multidrug resistant pathogen Candida auris.</title>
        <authorList>
            <person name="Chatterjee S."/>
            <person name="Alampalli S.V."/>
            <person name="Nageshan R.K."/>
            <person name="Chettiar S.T."/>
            <person name="Joshi S."/>
            <person name="Tatu U.S."/>
        </authorList>
    </citation>
    <scope>NUCLEOTIDE SEQUENCE [LARGE SCALE GENOMIC DNA]</scope>
    <source>
        <strain evidence="2">6684</strain>
    </source>
</reference>
<comment type="caution">
    <text evidence="1">The sequence shown here is derived from an EMBL/GenBank/DDBJ whole genome shotgun (WGS) entry which is preliminary data.</text>
</comment>
<gene>
    <name evidence="1" type="ORF">QG37_06895</name>
</gene>
<evidence type="ECO:0000313" key="2">
    <source>
        <dbReference type="Proteomes" id="UP000037122"/>
    </source>
</evidence>
<accession>A0A0L0NSX8</accession>
<protein>
    <submittedName>
        <fullName evidence="1">Uncharacterized protein</fullName>
    </submittedName>
</protein>
<dbReference type="Proteomes" id="UP000037122">
    <property type="component" value="Unassembled WGS sequence"/>
</dbReference>
<dbReference type="AlphaFoldDB" id="A0A0L0NSX8"/>
<proteinExistence type="predicted"/>
<name>A0A0L0NSX8_CANAR</name>
<organism evidence="1 2">
    <name type="scientific">Candidozyma auris</name>
    <name type="common">Yeast</name>
    <name type="synonym">Candida auris</name>
    <dbReference type="NCBI Taxonomy" id="498019"/>
    <lineage>
        <taxon>Eukaryota</taxon>
        <taxon>Fungi</taxon>
        <taxon>Dikarya</taxon>
        <taxon>Ascomycota</taxon>
        <taxon>Saccharomycotina</taxon>
        <taxon>Pichiomycetes</taxon>
        <taxon>Metschnikowiaceae</taxon>
        <taxon>Candidozyma</taxon>
    </lineage>
</organism>